<keyword evidence="7" id="KW-0963">Cytoplasm</keyword>
<comment type="caution">
    <text evidence="14">The sequence shown here is derived from an EMBL/GenBank/DDBJ whole genome shotgun (WGS) entry which is preliminary data.</text>
</comment>
<dbReference type="GO" id="GO:0005634">
    <property type="term" value="C:nucleus"/>
    <property type="evidence" value="ECO:0007669"/>
    <property type="project" value="UniProtKB-SubCell"/>
</dbReference>
<dbReference type="InterPro" id="IPR047857">
    <property type="entry name" value="Snurportin1_C"/>
</dbReference>
<dbReference type="GO" id="GO:0003723">
    <property type="term" value="F:RNA binding"/>
    <property type="evidence" value="ECO:0007669"/>
    <property type="project" value="UniProtKB-KW"/>
</dbReference>
<dbReference type="Gene3D" id="3.30.470.30">
    <property type="entry name" value="DNA ligase/mRNA capping enzyme"/>
    <property type="match status" value="1"/>
</dbReference>
<evidence type="ECO:0000256" key="2">
    <source>
        <dbReference type="ARBA" id="ARBA00004123"/>
    </source>
</evidence>
<dbReference type="GO" id="GO:0005737">
    <property type="term" value="C:cytoplasm"/>
    <property type="evidence" value="ECO:0007669"/>
    <property type="project" value="UniProtKB-SubCell"/>
</dbReference>
<accession>A0AAD4RBB4</accession>
<evidence type="ECO:0000256" key="6">
    <source>
        <dbReference type="ARBA" id="ARBA00022448"/>
    </source>
</evidence>
<dbReference type="SUPFAM" id="SSF56091">
    <property type="entry name" value="DNA ligase/mRNA capping enzyme, catalytic domain"/>
    <property type="match status" value="1"/>
</dbReference>
<dbReference type="PROSITE" id="PS51214">
    <property type="entry name" value="IBB"/>
    <property type="match status" value="1"/>
</dbReference>
<dbReference type="InterPro" id="IPR002652">
    <property type="entry name" value="Importin-a_IBB"/>
</dbReference>
<evidence type="ECO:0000256" key="9">
    <source>
        <dbReference type="ARBA" id="ARBA00023242"/>
    </source>
</evidence>
<dbReference type="PANTHER" id="PTHR13403:SF6">
    <property type="entry name" value="SNURPORTIN-1"/>
    <property type="match status" value="1"/>
</dbReference>
<dbReference type="InterPro" id="IPR024721">
    <property type="entry name" value="Snurportin-1_N"/>
</dbReference>
<comment type="subcellular location">
    <subcellularLocation>
        <location evidence="3">Cytoplasm</location>
    </subcellularLocation>
    <subcellularLocation>
        <location evidence="2">Nucleus</location>
    </subcellularLocation>
</comment>
<keyword evidence="6 11" id="KW-0813">Transport</keyword>
<keyword evidence="15" id="KW-1185">Reference proteome</keyword>
<dbReference type="Pfam" id="PF11538">
    <property type="entry name" value="Snurportin1"/>
    <property type="match status" value="1"/>
</dbReference>
<evidence type="ECO:0000313" key="14">
    <source>
        <dbReference type="EMBL" id="KAI1723265.1"/>
    </source>
</evidence>
<sequence>MDSIDKLTSELSTSMAVSENNVYDEHPHFSKYKNIDKLSEKQRNRREEFLEKQSNARDQFLNRFRDLYDPGFDDGDTSAQSPSPMETGESAGGETGKRKRRSHGKGGFADCLMLSEWLIDIPATLSKEWIMVPCPVGKRVIVVAKRGETKAYNKGGRLIATFKSDLPGGGPSERAGCTMLDCIMKTNTLYALDLLIWKDNPYTASDFPCRRFVLQSRLEEMPQTLASKSYKFVTLPQCPCTVEDMTQLMKTEFDFELDGLLFYFSEAFYTPGQTPLVGWLKPFMLTEILGVQFIDKYNKDHNFKSSIKPAATE</sequence>
<feature type="domain" description="IBB" evidence="13">
    <location>
        <begin position="12"/>
        <end position="74"/>
    </location>
</feature>
<feature type="compositionally biased region" description="Polar residues" evidence="12">
    <location>
        <begin position="9"/>
        <end position="21"/>
    </location>
</feature>
<evidence type="ECO:0000256" key="12">
    <source>
        <dbReference type="SAM" id="MobiDB-lite"/>
    </source>
</evidence>
<evidence type="ECO:0000259" key="13">
    <source>
        <dbReference type="PROSITE" id="PS51214"/>
    </source>
</evidence>
<evidence type="ECO:0000256" key="11">
    <source>
        <dbReference type="PROSITE-ProRule" id="PRU00561"/>
    </source>
</evidence>
<keyword evidence="9" id="KW-0539">Nucleus</keyword>
<feature type="region of interest" description="Disordered" evidence="12">
    <location>
        <begin position="71"/>
        <end position="104"/>
    </location>
</feature>
<dbReference type="CDD" id="cd09232">
    <property type="entry name" value="Snurportin-1_C"/>
    <property type="match status" value="1"/>
</dbReference>
<comment type="function">
    <text evidence="1">Functions as an U snRNP-specific nuclear import adapter. Involved in the trimethylguanosine (m3G)-cap-dependent nuclear import of U snRNPs. Binds specifically to the terminal m3G-cap U snRNAs.</text>
</comment>
<dbReference type="EMBL" id="JAKKPZ010000003">
    <property type="protein sequence ID" value="KAI1723265.1"/>
    <property type="molecule type" value="Genomic_DNA"/>
</dbReference>
<dbReference type="Proteomes" id="UP001201812">
    <property type="component" value="Unassembled WGS sequence"/>
</dbReference>
<feature type="region of interest" description="Disordered" evidence="12">
    <location>
        <begin position="1"/>
        <end position="23"/>
    </location>
</feature>
<evidence type="ECO:0000256" key="5">
    <source>
        <dbReference type="ARBA" id="ARBA00016034"/>
    </source>
</evidence>
<name>A0AAD4RBB4_9BILA</name>
<dbReference type="Pfam" id="PF21974">
    <property type="entry name" value="SPN1_m3Gcap_bd"/>
    <property type="match status" value="1"/>
</dbReference>
<dbReference type="GO" id="GO:0061608">
    <property type="term" value="F:nuclear import signal receptor activity"/>
    <property type="evidence" value="ECO:0007669"/>
    <property type="project" value="InterPro"/>
</dbReference>
<dbReference type="GO" id="GO:0061015">
    <property type="term" value="P:snRNA import into nucleus"/>
    <property type="evidence" value="ECO:0007669"/>
    <property type="project" value="InterPro"/>
</dbReference>
<comment type="similarity">
    <text evidence="4">Belongs to the snurportin family.</text>
</comment>
<gene>
    <name evidence="14" type="ORF">DdX_03417</name>
</gene>
<proteinExistence type="inferred from homology"/>
<evidence type="ECO:0000313" key="15">
    <source>
        <dbReference type="Proteomes" id="UP001201812"/>
    </source>
</evidence>
<keyword evidence="8" id="KW-0694">RNA-binding</keyword>
<protein>
    <recommendedName>
        <fullName evidence="5">Snurportin-1</fullName>
    </recommendedName>
    <alternativeName>
        <fullName evidence="10">RNA U transporter 1</fullName>
    </alternativeName>
</protein>
<dbReference type="AlphaFoldDB" id="A0AAD4RBB4"/>
<evidence type="ECO:0000256" key="8">
    <source>
        <dbReference type="ARBA" id="ARBA00022884"/>
    </source>
</evidence>
<evidence type="ECO:0000256" key="1">
    <source>
        <dbReference type="ARBA" id="ARBA00003975"/>
    </source>
</evidence>
<dbReference type="GO" id="GO:0006606">
    <property type="term" value="P:protein import into nucleus"/>
    <property type="evidence" value="ECO:0007669"/>
    <property type="project" value="InterPro"/>
</dbReference>
<evidence type="ECO:0000256" key="4">
    <source>
        <dbReference type="ARBA" id="ARBA00007540"/>
    </source>
</evidence>
<evidence type="ECO:0000256" key="3">
    <source>
        <dbReference type="ARBA" id="ARBA00004496"/>
    </source>
</evidence>
<dbReference type="InterPro" id="IPR017336">
    <property type="entry name" value="Snurportin-1"/>
</dbReference>
<evidence type="ECO:0000256" key="7">
    <source>
        <dbReference type="ARBA" id="ARBA00022490"/>
    </source>
</evidence>
<evidence type="ECO:0000256" key="10">
    <source>
        <dbReference type="ARBA" id="ARBA00031454"/>
    </source>
</evidence>
<dbReference type="PANTHER" id="PTHR13403">
    <property type="entry name" value="SNURPORTIN1 RNUT1 PROTEIN RNA, U TRANSPORTER 1"/>
    <property type="match status" value="1"/>
</dbReference>
<reference evidence="14" key="1">
    <citation type="submission" date="2022-01" db="EMBL/GenBank/DDBJ databases">
        <title>Genome Sequence Resource for Two Populations of Ditylenchus destructor, the Migratory Endoparasitic Phytonematode.</title>
        <authorList>
            <person name="Zhang H."/>
            <person name="Lin R."/>
            <person name="Xie B."/>
        </authorList>
    </citation>
    <scope>NUCLEOTIDE SEQUENCE</scope>
    <source>
        <strain evidence="14">BazhouSP</strain>
    </source>
</reference>
<organism evidence="14 15">
    <name type="scientific">Ditylenchus destructor</name>
    <dbReference type="NCBI Taxonomy" id="166010"/>
    <lineage>
        <taxon>Eukaryota</taxon>
        <taxon>Metazoa</taxon>
        <taxon>Ecdysozoa</taxon>
        <taxon>Nematoda</taxon>
        <taxon>Chromadorea</taxon>
        <taxon>Rhabditida</taxon>
        <taxon>Tylenchina</taxon>
        <taxon>Tylenchomorpha</taxon>
        <taxon>Sphaerularioidea</taxon>
        <taxon>Anguinidae</taxon>
        <taxon>Anguininae</taxon>
        <taxon>Ditylenchus</taxon>
    </lineage>
</organism>